<dbReference type="InterPro" id="IPR036775">
    <property type="entry name" value="DNA_pol_Y-fam_lit_finger_sf"/>
</dbReference>
<evidence type="ECO:0000256" key="1">
    <source>
        <dbReference type="ARBA" id="ARBA00010945"/>
    </source>
</evidence>
<dbReference type="NCBIfam" id="NF002955">
    <property type="entry name" value="PRK03609.1"/>
    <property type="match status" value="1"/>
</dbReference>
<name>A0ABN7M1J4_9BACT</name>
<dbReference type="Gene3D" id="3.30.1490.100">
    <property type="entry name" value="DNA polymerase, Y-family, little finger domain"/>
    <property type="match status" value="1"/>
</dbReference>
<comment type="caution">
    <text evidence="7">The sequence shown here is derived from an EMBL/GenBank/DDBJ whole genome shotgun (WGS) entry which is preliminary data.</text>
</comment>
<evidence type="ECO:0000313" key="7">
    <source>
        <dbReference type="EMBL" id="CAE6778458.1"/>
    </source>
</evidence>
<organism evidence="7 8">
    <name type="scientific">Nitrospira defluvii</name>
    <dbReference type="NCBI Taxonomy" id="330214"/>
    <lineage>
        <taxon>Bacteria</taxon>
        <taxon>Pseudomonadati</taxon>
        <taxon>Nitrospirota</taxon>
        <taxon>Nitrospiria</taxon>
        <taxon>Nitrospirales</taxon>
        <taxon>Nitrospiraceae</taxon>
        <taxon>Nitrospira</taxon>
    </lineage>
</organism>
<dbReference type="InterPro" id="IPR001126">
    <property type="entry name" value="UmuC"/>
</dbReference>
<proteinExistence type="inferred from homology"/>
<dbReference type="Pfam" id="PF00817">
    <property type="entry name" value="IMS"/>
    <property type="match status" value="1"/>
</dbReference>
<keyword evidence="7" id="KW-0548">Nucleotidyltransferase</keyword>
<keyword evidence="5" id="KW-0742">SOS response</keyword>
<dbReference type="CDD" id="cd01700">
    <property type="entry name" value="PolY_Pol_V_umuC"/>
    <property type="match status" value="1"/>
</dbReference>
<reference evidence="7 8" key="1">
    <citation type="submission" date="2021-02" db="EMBL/GenBank/DDBJ databases">
        <authorList>
            <person name="Han P."/>
        </authorList>
    </citation>
    <scope>NUCLEOTIDE SEQUENCE [LARGE SCALE GENOMIC DNA]</scope>
    <source>
        <strain evidence="7">Candidatus Nitrospira sp. ZN2</strain>
    </source>
</reference>
<dbReference type="SUPFAM" id="SSF56672">
    <property type="entry name" value="DNA/RNA polymerases"/>
    <property type="match status" value="1"/>
</dbReference>
<dbReference type="Pfam" id="PF13438">
    <property type="entry name" value="DUF4113"/>
    <property type="match status" value="1"/>
</dbReference>
<dbReference type="Gene3D" id="1.10.150.20">
    <property type="entry name" value="5' to 3' exonuclease, C-terminal subdomain"/>
    <property type="match status" value="1"/>
</dbReference>
<sequence>MPPIFALVDCNNFYASCERVFNPKLDGKPIVVLSNNDGCVVARSNEAKALGIAMGVPEFQIRPLLRAHQVQVFSSNYTLYGDMSQRVMETLEQFCPDLEIYSIDEAFLSLSGFTSRNFTKYGRTIRTTVKRWTGLPVSVGIAETKTLAKIANRVAKRTPDTNGVFDLLACPDRDALLGRVPIEDVWGIGRNLIRLLNQHGIMTALQLREADDQWIRKHLGIVGLRLVMELRGISCLDLEECPAPKQSLTCSRAFGQLISTLVDMEEAVSSYTSRVAEKLRHERLAATVVTVCLTTNEFKEGPQYSNTLTLKLPIATDSTSDLIKSALQGIRTIYREGYRYKKAGVTLTGLVSASQAQADLFDSQDRRKSQRLMSALDAVNDRWGAGTLHYASSGIHKAWKTQFQHRSPAYTTDWTALPIVTA</sequence>
<dbReference type="Proteomes" id="UP000675880">
    <property type="component" value="Unassembled WGS sequence"/>
</dbReference>
<feature type="domain" description="UmuC" evidence="6">
    <location>
        <begin position="5"/>
        <end position="189"/>
    </location>
</feature>
<dbReference type="EC" id="2.7.7.7" evidence="7"/>
<dbReference type="Gene3D" id="3.30.70.270">
    <property type="match status" value="1"/>
</dbReference>
<evidence type="ECO:0000259" key="6">
    <source>
        <dbReference type="PROSITE" id="PS50173"/>
    </source>
</evidence>
<dbReference type="InterPro" id="IPR043128">
    <property type="entry name" value="Rev_trsase/Diguanyl_cyclase"/>
</dbReference>
<dbReference type="Pfam" id="PF11799">
    <property type="entry name" value="IMS_C"/>
    <property type="match status" value="1"/>
</dbReference>
<dbReference type="PANTHER" id="PTHR11076:SF34">
    <property type="entry name" value="PROTEIN UMUC"/>
    <property type="match status" value="1"/>
</dbReference>
<keyword evidence="7" id="KW-0808">Transferase</keyword>
<dbReference type="Gene3D" id="3.40.1170.60">
    <property type="match status" value="1"/>
</dbReference>
<dbReference type="InterPro" id="IPR050116">
    <property type="entry name" value="DNA_polymerase-Y"/>
</dbReference>
<dbReference type="EMBL" id="CAJNBJ010000017">
    <property type="protein sequence ID" value="CAE6778458.1"/>
    <property type="molecule type" value="Genomic_DNA"/>
</dbReference>
<dbReference type="GO" id="GO:0003887">
    <property type="term" value="F:DNA-directed DNA polymerase activity"/>
    <property type="evidence" value="ECO:0007669"/>
    <property type="project" value="UniProtKB-EC"/>
</dbReference>
<keyword evidence="8" id="KW-1185">Reference proteome</keyword>
<protein>
    <submittedName>
        <fullName evidence="7">DNA polymerase V catalytic protein</fullName>
        <ecNumber evidence="7">2.7.7.7</ecNumber>
    </submittedName>
</protein>
<dbReference type="PROSITE" id="PS50173">
    <property type="entry name" value="UMUC"/>
    <property type="match status" value="1"/>
</dbReference>
<dbReference type="InterPro" id="IPR025188">
    <property type="entry name" value="DUF4113"/>
</dbReference>
<dbReference type="SUPFAM" id="SSF100879">
    <property type="entry name" value="Lesion bypass DNA polymerase (Y-family), little finger domain"/>
    <property type="match status" value="1"/>
</dbReference>
<evidence type="ECO:0000256" key="4">
    <source>
        <dbReference type="ARBA" id="ARBA00023204"/>
    </source>
</evidence>
<keyword evidence="3" id="KW-0741">SOS mutagenesis</keyword>
<dbReference type="InterPro" id="IPR017961">
    <property type="entry name" value="DNA_pol_Y-fam_little_finger"/>
</dbReference>
<evidence type="ECO:0000256" key="2">
    <source>
        <dbReference type="ARBA" id="ARBA00022763"/>
    </source>
</evidence>
<dbReference type="InterPro" id="IPR043502">
    <property type="entry name" value="DNA/RNA_pol_sf"/>
</dbReference>
<keyword evidence="2" id="KW-0227">DNA damage</keyword>
<gene>
    <name evidence="7" type="primary">umuC</name>
    <name evidence="7" type="ORF">NSPZN2_40635</name>
</gene>
<dbReference type="PANTHER" id="PTHR11076">
    <property type="entry name" value="DNA REPAIR POLYMERASE UMUC / TRANSFERASE FAMILY MEMBER"/>
    <property type="match status" value="1"/>
</dbReference>
<accession>A0ABN7M1J4</accession>
<dbReference type="RefSeq" id="WP_213043431.1">
    <property type="nucleotide sequence ID" value="NZ_CAJNBJ010000017.1"/>
</dbReference>
<comment type="similarity">
    <text evidence="1">Belongs to the DNA polymerase type-Y family.</text>
</comment>
<evidence type="ECO:0000313" key="8">
    <source>
        <dbReference type="Proteomes" id="UP000675880"/>
    </source>
</evidence>
<evidence type="ECO:0000256" key="3">
    <source>
        <dbReference type="ARBA" id="ARBA00023199"/>
    </source>
</evidence>
<keyword evidence="4" id="KW-0234">DNA repair</keyword>
<evidence type="ECO:0000256" key="5">
    <source>
        <dbReference type="ARBA" id="ARBA00023236"/>
    </source>
</evidence>